<organism evidence="3">
    <name type="scientific">candidate division WOR-3 bacterium</name>
    <dbReference type="NCBI Taxonomy" id="2052148"/>
    <lineage>
        <taxon>Bacteria</taxon>
        <taxon>Bacteria division WOR-3</taxon>
    </lineage>
</organism>
<dbReference type="GO" id="GO:0008483">
    <property type="term" value="F:transaminase activity"/>
    <property type="evidence" value="ECO:0007669"/>
    <property type="project" value="UniProtKB-KW"/>
</dbReference>
<comment type="caution">
    <text evidence="3">The sequence shown here is derived from an EMBL/GenBank/DDBJ whole genome shotgun (WGS) entry which is preliminary data.</text>
</comment>
<dbReference type="EMBL" id="DQWE01000321">
    <property type="protein sequence ID" value="HDI83481.1"/>
    <property type="molecule type" value="Genomic_DNA"/>
</dbReference>
<evidence type="ECO:0000313" key="3">
    <source>
        <dbReference type="EMBL" id="HDI83481.1"/>
    </source>
</evidence>
<dbReference type="PANTHER" id="PTHR43586:SF8">
    <property type="entry name" value="CYSTEINE DESULFURASE 1, CHLOROPLASTIC"/>
    <property type="match status" value="1"/>
</dbReference>
<keyword evidence="3" id="KW-0032">Aminotransferase</keyword>
<dbReference type="InterPro" id="IPR015422">
    <property type="entry name" value="PyrdxlP-dep_Trfase_small"/>
</dbReference>
<dbReference type="Pfam" id="PF00266">
    <property type="entry name" value="Aminotran_5"/>
    <property type="match status" value="1"/>
</dbReference>
<dbReference type="InterPro" id="IPR000192">
    <property type="entry name" value="Aminotrans_V_dom"/>
</dbReference>
<dbReference type="InterPro" id="IPR015421">
    <property type="entry name" value="PyrdxlP-dep_Trfase_major"/>
</dbReference>
<accession>A0A7C0ZF53</accession>
<sequence>LYIKEELFNYLRPAVLGGGTITDVDIGEYKLVDNFERFEAGTLNIAGGLGLAAAAEYLMNLGMKNVLEHEKQLMIRMIEGLKSAGVKVFGPSDYERRVGVVSFEIEGMGPHRAAFLLSEMYNIAVRSGHHCAYPLLKHVIHRPEGTCRASLYIYNTEEEVEKFIGAIKEIRRSNG</sequence>
<name>A0A7C0ZF53_UNCW3</name>
<evidence type="ECO:0000256" key="1">
    <source>
        <dbReference type="ARBA" id="ARBA00022898"/>
    </source>
</evidence>
<dbReference type="PANTHER" id="PTHR43586">
    <property type="entry name" value="CYSTEINE DESULFURASE"/>
    <property type="match status" value="1"/>
</dbReference>
<dbReference type="AlphaFoldDB" id="A0A7C0ZF53"/>
<keyword evidence="3" id="KW-0808">Transferase</keyword>
<dbReference type="Gene3D" id="3.40.640.10">
    <property type="entry name" value="Type I PLP-dependent aspartate aminotransferase-like (Major domain)"/>
    <property type="match status" value="1"/>
</dbReference>
<dbReference type="SUPFAM" id="SSF53383">
    <property type="entry name" value="PLP-dependent transferases"/>
    <property type="match status" value="1"/>
</dbReference>
<dbReference type="Proteomes" id="UP000885847">
    <property type="component" value="Unassembled WGS sequence"/>
</dbReference>
<reference evidence="3" key="1">
    <citation type="journal article" date="2020" name="mSystems">
        <title>Genome- and Community-Level Interaction Insights into Carbon Utilization and Element Cycling Functions of Hydrothermarchaeota in Hydrothermal Sediment.</title>
        <authorList>
            <person name="Zhou Z."/>
            <person name="Liu Y."/>
            <person name="Xu W."/>
            <person name="Pan J."/>
            <person name="Luo Z.H."/>
            <person name="Li M."/>
        </authorList>
    </citation>
    <scope>NUCLEOTIDE SEQUENCE [LARGE SCALE GENOMIC DNA]</scope>
    <source>
        <strain evidence="3">HyVt-102</strain>
    </source>
</reference>
<evidence type="ECO:0000259" key="2">
    <source>
        <dbReference type="Pfam" id="PF00266"/>
    </source>
</evidence>
<protein>
    <submittedName>
        <fullName evidence="3">Aminotransferase class V-fold PLP-dependent enzyme</fullName>
    </submittedName>
</protein>
<dbReference type="Gene3D" id="3.90.1150.10">
    <property type="entry name" value="Aspartate Aminotransferase, domain 1"/>
    <property type="match status" value="1"/>
</dbReference>
<gene>
    <name evidence="3" type="ORF">ENF18_06800</name>
</gene>
<keyword evidence="1" id="KW-0663">Pyridoxal phosphate</keyword>
<dbReference type="InterPro" id="IPR015424">
    <property type="entry name" value="PyrdxlP-dep_Trfase"/>
</dbReference>
<feature type="domain" description="Aminotransferase class V" evidence="2">
    <location>
        <begin position="1"/>
        <end position="163"/>
    </location>
</feature>
<proteinExistence type="predicted"/>
<feature type="non-terminal residue" evidence="3">
    <location>
        <position position="1"/>
    </location>
</feature>